<dbReference type="Proteomes" id="UP000714275">
    <property type="component" value="Unassembled WGS sequence"/>
</dbReference>
<evidence type="ECO:0000313" key="3">
    <source>
        <dbReference type="Proteomes" id="UP000714275"/>
    </source>
</evidence>
<proteinExistence type="predicted"/>
<dbReference type="AlphaFoldDB" id="A0A9P7A0L6"/>
<accession>A0A9P7A0L6</accession>
<organism evidence="2 3">
    <name type="scientific">Suillus placidus</name>
    <dbReference type="NCBI Taxonomy" id="48579"/>
    <lineage>
        <taxon>Eukaryota</taxon>
        <taxon>Fungi</taxon>
        <taxon>Dikarya</taxon>
        <taxon>Basidiomycota</taxon>
        <taxon>Agaricomycotina</taxon>
        <taxon>Agaricomycetes</taxon>
        <taxon>Agaricomycetidae</taxon>
        <taxon>Boletales</taxon>
        <taxon>Suillineae</taxon>
        <taxon>Suillaceae</taxon>
        <taxon>Suillus</taxon>
    </lineage>
</organism>
<feature type="non-terminal residue" evidence="2">
    <location>
        <position position="182"/>
    </location>
</feature>
<feature type="non-terminal residue" evidence="2">
    <location>
        <position position="1"/>
    </location>
</feature>
<reference evidence="2" key="1">
    <citation type="journal article" date="2020" name="New Phytol.">
        <title>Comparative genomics reveals dynamic genome evolution in host specialist ectomycorrhizal fungi.</title>
        <authorList>
            <person name="Lofgren L.A."/>
            <person name="Nguyen N.H."/>
            <person name="Vilgalys R."/>
            <person name="Ruytinx J."/>
            <person name="Liao H.L."/>
            <person name="Branco S."/>
            <person name="Kuo A."/>
            <person name="LaButti K."/>
            <person name="Lipzen A."/>
            <person name="Andreopoulos W."/>
            <person name="Pangilinan J."/>
            <person name="Riley R."/>
            <person name="Hundley H."/>
            <person name="Na H."/>
            <person name="Barry K."/>
            <person name="Grigoriev I.V."/>
            <person name="Stajich J.E."/>
            <person name="Kennedy P.G."/>
        </authorList>
    </citation>
    <scope>NUCLEOTIDE SEQUENCE</scope>
    <source>
        <strain evidence="2">DOB743</strain>
    </source>
</reference>
<feature type="region of interest" description="Disordered" evidence="1">
    <location>
        <begin position="83"/>
        <end position="129"/>
    </location>
</feature>
<name>A0A9P7A0L6_9AGAM</name>
<dbReference type="EMBL" id="JABBWD010000010">
    <property type="protein sequence ID" value="KAG1780036.1"/>
    <property type="molecule type" value="Genomic_DNA"/>
</dbReference>
<feature type="compositionally biased region" description="Basic and acidic residues" evidence="1">
    <location>
        <begin position="11"/>
        <end position="23"/>
    </location>
</feature>
<gene>
    <name evidence="2" type="ORF">EV702DRAFT_932888</name>
</gene>
<sequence length="182" mass="20178">IPRISPHTFRKTVESLTTEHDNEPPMSSIESFPSPRKDKGKQRYSGPDERSSDEEPVPGVTDAELKARGKALYEQALQKKELLQVTDKPPKKTINDLARSRVPLAMTGNGKQSRPDTHPFASNKGAHNGDFEIVQQMENAYVDLSGGNSTTIDTFTQSGPKDNEAQCILLREEDEESTQEAL</sequence>
<keyword evidence="3" id="KW-1185">Reference proteome</keyword>
<comment type="caution">
    <text evidence="2">The sequence shown here is derived from an EMBL/GenBank/DDBJ whole genome shotgun (WGS) entry which is preliminary data.</text>
</comment>
<evidence type="ECO:0000313" key="2">
    <source>
        <dbReference type="EMBL" id="KAG1780036.1"/>
    </source>
</evidence>
<feature type="compositionally biased region" description="Basic and acidic residues" evidence="1">
    <location>
        <begin position="83"/>
        <end position="94"/>
    </location>
</feature>
<protein>
    <submittedName>
        <fullName evidence="2">Uncharacterized protein</fullName>
    </submittedName>
</protein>
<dbReference type="OrthoDB" id="2622081at2759"/>
<evidence type="ECO:0000256" key="1">
    <source>
        <dbReference type="SAM" id="MobiDB-lite"/>
    </source>
</evidence>
<feature type="region of interest" description="Disordered" evidence="1">
    <location>
        <begin position="1"/>
        <end position="63"/>
    </location>
</feature>